<dbReference type="InterPro" id="IPR011991">
    <property type="entry name" value="ArsR-like_HTH"/>
</dbReference>
<name>A0A1H1DTX9_9ACTN</name>
<dbReference type="RefSeq" id="WP_093258909.1">
    <property type="nucleotide sequence ID" value="NZ_FNKK01000002.1"/>
</dbReference>
<dbReference type="OrthoDB" id="3399802at2"/>
<evidence type="ECO:0000313" key="2">
    <source>
        <dbReference type="Proteomes" id="UP000217103"/>
    </source>
</evidence>
<organism evidence="1 2">
    <name type="scientific">Thermostaphylospora chromogena</name>
    <dbReference type="NCBI Taxonomy" id="35622"/>
    <lineage>
        <taxon>Bacteria</taxon>
        <taxon>Bacillati</taxon>
        <taxon>Actinomycetota</taxon>
        <taxon>Actinomycetes</taxon>
        <taxon>Streptosporangiales</taxon>
        <taxon>Thermomonosporaceae</taxon>
        <taxon>Thermostaphylospora</taxon>
    </lineage>
</organism>
<accession>A0A1H1DTX9</accession>
<evidence type="ECO:0000313" key="1">
    <source>
        <dbReference type="EMBL" id="SDQ79790.1"/>
    </source>
</evidence>
<reference evidence="1 2" key="1">
    <citation type="submission" date="2016-10" db="EMBL/GenBank/DDBJ databases">
        <authorList>
            <person name="de Groot N.N."/>
        </authorList>
    </citation>
    <scope>NUCLEOTIDE SEQUENCE [LARGE SCALE GENOMIC DNA]</scope>
    <source>
        <strain evidence="1 2">DSM 43794</strain>
    </source>
</reference>
<dbReference type="SUPFAM" id="SSF46785">
    <property type="entry name" value="Winged helix' DNA-binding domain"/>
    <property type="match status" value="1"/>
</dbReference>
<sequence>MAKRTLADPADTLGESRARVLELLRLADEPLGVRELAERAGLHPNTVRFHLDGLAEAGLIERATEDRAHPGRPRMVYRAVPAAPVNGTRSYRLLAEMLTGMISGMLPEPERAADEAGRAWGRYLTERPAPFERVAPEEALSRLVGVLDEIGFAPDAERDGRSATIRLRNCPFREVAGRHREVICSLHLGLMRGVLEEMRTSLAADRLEPMVEPGLCLAHLTARSDT</sequence>
<dbReference type="Pfam" id="PF12840">
    <property type="entry name" value="HTH_20"/>
    <property type="match status" value="1"/>
</dbReference>
<protein>
    <submittedName>
        <fullName evidence="1">Predicted transcriptional regulator, ArsR family</fullName>
    </submittedName>
</protein>
<dbReference type="STRING" id="35622.SAMN04489764_2163"/>
<keyword evidence="2" id="KW-1185">Reference proteome</keyword>
<gene>
    <name evidence="1" type="ORF">SAMN04489764_2163</name>
</gene>
<dbReference type="InterPro" id="IPR036388">
    <property type="entry name" value="WH-like_DNA-bd_sf"/>
</dbReference>
<dbReference type="EMBL" id="FNKK01000002">
    <property type="protein sequence ID" value="SDQ79790.1"/>
    <property type="molecule type" value="Genomic_DNA"/>
</dbReference>
<dbReference type="AlphaFoldDB" id="A0A1H1DTX9"/>
<dbReference type="Gene3D" id="1.10.10.10">
    <property type="entry name" value="Winged helix-like DNA-binding domain superfamily/Winged helix DNA-binding domain"/>
    <property type="match status" value="1"/>
</dbReference>
<dbReference type="InterPro" id="IPR036390">
    <property type="entry name" value="WH_DNA-bd_sf"/>
</dbReference>
<dbReference type="Proteomes" id="UP000217103">
    <property type="component" value="Unassembled WGS sequence"/>
</dbReference>
<proteinExistence type="predicted"/>
<dbReference type="CDD" id="cd00090">
    <property type="entry name" value="HTH_ARSR"/>
    <property type="match status" value="1"/>
</dbReference>